<dbReference type="GO" id="GO:0005886">
    <property type="term" value="C:plasma membrane"/>
    <property type="evidence" value="ECO:0007669"/>
    <property type="project" value="UniProtKB-SubCell"/>
</dbReference>
<organism evidence="11 12">
    <name type="scientific">Nocardiopsis alba</name>
    <dbReference type="NCBI Taxonomy" id="53437"/>
    <lineage>
        <taxon>Bacteria</taxon>
        <taxon>Bacillati</taxon>
        <taxon>Actinomycetota</taxon>
        <taxon>Actinomycetes</taxon>
        <taxon>Streptosporangiales</taxon>
        <taxon>Nocardiopsidaceae</taxon>
        <taxon>Nocardiopsis</taxon>
    </lineage>
</organism>
<evidence type="ECO:0000256" key="2">
    <source>
        <dbReference type="ARBA" id="ARBA00022448"/>
    </source>
</evidence>
<feature type="domain" description="MacB-like periplasmic core" evidence="10">
    <location>
        <begin position="23"/>
        <end position="214"/>
    </location>
</feature>
<keyword evidence="3" id="KW-1003">Cell membrane</keyword>
<evidence type="ECO:0000256" key="7">
    <source>
        <dbReference type="ARBA" id="ARBA00038076"/>
    </source>
</evidence>
<dbReference type="Pfam" id="PF02687">
    <property type="entry name" value="FtsX"/>
    <property type="match status" value="1"/>
</dbReference>
<name>A0A7K2IPP8_9ACTN</name>
<feature type="transmembrane region" description="Helical" evidence="8">
    <location>
        <begin position="327"/>
        <end position="349"/>
    </location>
</feature>
<evidence type="ECO:0000256" key="3">
    <source>
        <dbReference type="ARBA" id="ARBA00022475"/>
    </source>
</evidence>
<sequence length="365" mass="36718">MFVALRDIRFAKGRFALMGSVVALITLLIVLLSGLTAGLADQSTSAIKGLPASHIVFGTSGEEAPEESYADSTVTRAQVDAWARTDGVEWAEPLGVTQSRLELSNGDGAAVALFGAPSGGRLASVPGTTAHGLVVGEELAEEYGIASGDTVTVGGTELTVDAVAPTGSYSHTPAVWADIETWREIDPRLRHAEGADAPVANVVALGLASGTDTAPTDEVAGTVTVPLADSLDAIGSFSSENGSLVTMQAFLYAISALVIGAFLTVWTIQRAGDIAILKALGGSTRYLLRDALAQALIVLLAGAAAGGAVGVGLGALAGSVLPFSSTVATTVGPVAAMVVLGMLGAALAVRRITSVDPLTALGGVR</sequence>
<dbReference type="InterPro" id="IPR025857">
    <property type="entry name" value="MacB_PCD"/>
</dbReference>
<dbReference type="PANTHER" id="PTHR43738">
    <property type="entry name" value="ABC TRANSPORTER, MEMBRANE PROTEIN"/>
    <property type="match status" value="1"/>
</dbReference>
<dbReference type="EMBL" id="WWHY01000001">
    <property type="protein sequence ID" value="MYR31775.1"/>
    <property type="molecule type" value="Genomic_DNA"/>
</dbReference>
<dbReference type="PANTHER" id="PTHR43738:SF1">
    <property type="entry name" value="HEMIN TRANSPORT SYSTEM PERMEASE PROTEIN HRTB-RELATED"/>
    <property type="match status" value="1"/>
</dbReference>
<comment type="caution">
    <text evidence="11">The sequence shown here is derived from an EMBL/GenBank/DDBJ whole genome shotgun (WGS) entry which is preliminary data.</text>
</comment>
<evidence type="ECO:0000313" key="11">
    <source>
        <dbReference type="EMBL" id="MYR31775.1"/>
    </source>
</evidence>
<reference evidence="11 12" key="1">
    <citation type="journal article" date="2019" name="Nat. Commun.">
        <title>The antimicrobial potential of Streptomyces from insect microbiomes.</title>
        <authorList>
            <person name="Chevrette M.G."/>
            <person name="Carlson C.M."/>
            <person name="Ortega H.E."/>
            <person name="Thomas C."/>
            <person name="Ananiev G.E."/>
            <person name="Barns K.J."/>
            <person name="Book A.J."/>
            <person name="Cagnazzo J."/>
            <person name="Carlos C."/>
            <person name="Flanigan W."/>
            <person name="Grubbs K.J."/>
            <person name="Horn H.A."/>
            <person name="Hoffmann F.M."/>
            <person name="Klassen J.L."/>
            <person name="Knack J.J."/>
            <person name="Lewin G.R."/>
            <person name="McDonald B.R."/>
            <person name="Muller L."/>
            <person name="Melo W.G.P."/>
            <person name="Pinto-Tomas A.A."/>
            <person name="Schmitz A."/>
            <person name="Wendt-Pienkowski E."/>
            <person name="Wildman S."/>
            <person name="Zhao M."/>
            <person name="Zhang F."/>
            <person name="Bugni T.S."/>
            <person name="Andes D.R."/>
            <person name="Pupo M.T."/>
            <person name="Currie C.R."/>
        </authorList>
    </citation>
    <scope>NUCLEOTIDE SEQUENCE [LARGE SCALE GENOMIC DNA]</scope>
    <source>
        <strain evidence="11 12">SID5840</strain>
    </source>
</reference>
<evidence type="ECO:0000256" key="6">
    <source>
        <dbReference type="ARBA" id="ARBA00023136"/>
    </source>
</evidence>
<evidence type="ECO:0000256" key="8">
    <source>
        <dbReference type="SAM" id="Phobius"/>
    </source>
</evidence>
<keyword evidence="2" id="KW-0813">Transport</keyword>
<keyword evidence="5 8" id="KW-1133">Transmembrane helix</keyword>
<dbReference type="InterPro" id="IPR003838">
    <property type="entry name" value="ABC3_permease_C"/>
</dbReference>
<evidence type="ECO:0000313" key="12">
    <source>
        <dbReference type="Proteomes" id="UP000467124"/>
    </source>
</evidence>
<evidence type="ECO:0000259" key="9">
    <source>
        <dbReference type="Pfam" id="PF02687"/>
    </source>
</evidence>
<dbReference type="Pfam" id="PF12704">
    <property type="entry name" value="MacB_PCD"/>
    <property type="match status" value="1"/>
</dbReference>
<feature type="transmembrane region" description="Helical" evidence="8">
    <location>
        <begin position="249"/>
        <end position="268"/>
    </location>
</feature>
<keyword evidence="6 8" id="KW-0472">Membrane</keyword>
<protein>
    <submittedName>
        <fullName evidence="11">ABC transporter permease</fullName>
    </submittedName>
</protein>
<comment type="subcellular location">
    <subcellularLocation>
        <location evidence="1">Cell membrane</location>
        <topology evidence="1">Multi-pass membrane protein</topology>
    </subcellularLocation>
</comment>
<comment type="similarity">
    <text evidence="7">Belongs to the ABC-4 integral membrane protein family.</text>
</comment>
<dbReference type="Proteomes" id="UP000467124">
    <property type="component" value="Unassembled WGS sequence"/>
</dbReference>
<proteinExistence type="inferred from homology"/>
<dbReference type="InterPro" id="IPR051125">
    <property type="entry name" value="ABC-4/HrtB_transporter"/>
</dbReference>
<accession>A0A7K2IPP8</accession>
<evidence type="ECO:0000256" key="4">
    <source>
        <dbReference type="ARBA" id="ARBA00022692"/>
    </source>
</evidence>
<dbReference type="AlphaFoldDB" id="A0A7K2IPP8"/>
<keyword evidence="4 8" id="KW-0812">Transmembrane</keyword>
<evidence type="ECO:0000259" key="10">
    <source>
        <dbReference type="Pfam" id="PF12704"/>
    </source>
</evidence>
<feature type="transmembrane region" description="Helical" evidence="8">
    <location>
        <begin position="295"/>
        <end position="321"/>
    </location>
</feature>
<feature type="domain" description="ABC3 transporter permease C-terminal" evidence="9">
    <location>
        <begin position="249"/>
        <end position="357"/>
    </location>
</feature>
<dbReference type="RefSeq" id="WP_161110462.1">
    <property type="nucleotide sequence ID" value="NZ_WWHY01000001.1"/>
</dbReference>
<evidence type="ECO:0000256" key="1">
    <source>
        <dbReference type="ARBA" id="ARBA00004651"/>
    </source>
</evidence>
<gene>
    <name evidence="11" type="ORF">GTW20_05680</name>
</gene>
<evidence type="ECO:0000256" key="5">
    <source>
        <dbReference type="ARBA" id="ARBA00022989"/>
    </source>
</evidence>